<name>A0ABU3Y137_9GAMM</name>
<evidence type="ECO:0000313" key="1">
    <source>
        <dbReference type="EMBL" id="MDV3443470.1"/>
    </source>
</evidence>
<evidence type="ECO:0000313" key="2">
    <source>
        <dbReference type="Proteomes" id="UP001273935"/>
    </source>
</evidence>
<sequence length="333" mass="38487">MTKPEISDLVEKIGKIVGISFDNAALDYLYEQYSGHPLLTRLACSHTAQMAKANSEAFPLKVLRRRLEKQQALRDGELIFYVRHVVDELERFYPTEYKYLECLAVGEYQEFQRAAKQSQECAHLFRYGVVSAPDHPYITYSVLSEYVAIENARRDGRPWKMRLTPESEREIFLDIRLKAIAEDMRELERLSKTQNIASLFGPNSFPEADRLRDIKIVSDAQTFASALNILNRCFVESIDRYGASISSPKYFFSEIKNSYPALQQALRRIRVYRNNEHHLELIPGVEANLREFLSIDLDEALSASNQKFWGLFQRVLDELILAIQREISTLSST</sequence>
<proteinExistence type="predicted"/>
<reference evidence="1 2" key="1">
    <citation type="submission" date="2023-10" db="EMBL/GenBank/DDBJ databases">
        <title>Pseudomonas otitidis isolated from a paediatric patient with cystic fibrosis in Chile.</title>
        <authorList>
            <person name="Amsteins-Romero L."/>
            <person name="Opazo-Capurro A."/>
            <person name="Matus-Kohler M."/>
            <person name="Gonzalez-Rocha G."/>
        </authorList>
    </citation>
    <scope>NUCLEOTIDE SEQUENCE [LARGE SCALE GENOMIC DNA]</scope>
    <source>
        <strain evidence="1 2">P-714</strain>
    </source>
</reference>
<accession>A0ABU3Y137</accession>
<dbReference type="EMBL" id="JAWJUL010000194">
    <property type="protein sequence ID" value="MDV3443470.1"/>
    <property type="molecule type" value="Genomic_DNA"/>
</dbReference>
<dbReference type="RefSeq" id="WP_309041372.1">
    <property type="nucleotide sequence ID" value="NZ_CP133395.1"/>
</dbReference>
<gene>
    <name evidence="1" type="ORF">R0G64_29075</name>
</gene>
<dbReference type="Proteomes" id="UP001273935">
    <property type="component" value="Unassembled WGS sequence"/>
</dbReference>
<organism evidence="1 2">
    <name type="scientific">Metapseudomonas otitidis</name>
    <dbReference type="NCBI Taxonomy" id="319939"/>
    <lineage>
        <taxon>Bacteria</taxon>
        <taxon>Pseudomonadati</taxon>
        <taxon>Pseudomonadota</taxon>
        <taxon>Gammaproteobacteria</taxon>
        <taxon>Pseudomonadales</taxon>
        <taxon>Pseudomonadaceae</taxon>
        <taxon>Metapseudomonas</taxon>
    </lineage>
</organism>
<evidence type="ECO:0008006" key="3">
    <source>
        <dbReference type="Google" id="ProtNLM"/>
    </source>
</evidence>
<comment type="caution">
    <text evidence="1">The sequence shown here is derived from an EMBL/GenBank/DDBJ whole genome shotgun (WGS) entry which is preliminary data.</text>
</comment>
<protein>
    <recommendedName>
        <fullName evidence="3">AbiTii domain-containing protein</fullName>
    </recommendedName>
</protein>
<keyword evidence="2" id="KW-1185">Reference proteome</keyword>